<dbReference type="FunFam" id="3.30.160.20:FF:000004">
    <property type="entry name" value="Peptide chain release factor 1"/>
    <property type="match status" value="1"/>
</dbReference>
<keyword evidence="15" id="KW-1185">Reference proteome</keyword>
<dbReference type="Gene3D" id="6.10.140.1950">
    <property type="match status" value="1"/>
</dbReference>
<dbReference type="Gene3D" id="3.30.70.1660">
    <property type="match status" value="2"/>
</dbReference>
<evidence type="ECO:0000256" key="10">
    <source>
        <dbReference type="ARBA" id="ARBA00082737"/>
    </source>
</evidence>
<keyword evidence="3" id="KW-0488">Methylation</keyword>
<dbReference type="FunFam" id="3.30.70.1660:FF:000004">
    <property type="entry name" value="Peptide chain release factor 1"/>
    <property type="match status" value="1"/>
</dbReference>
<evidence type="ECO:0000256" key="7">
    <source>
        <dbReference type="ARBA" id="ARBA00023128"/>
    </source>
</evidence>
<dbReference type="Pfam" id="PF00472">
    <property type="entry name" value="RF-1"/>
    <property type="match status" value="1"/>
</dbReference>
<dbReference type="SMART" id="SM00937">
    <property type="entry name" value="PCRF"/>
    <property type="match status" value="1"/>
</dbReference>
<feature type="domain" description="Prokaryotic-type class I peptide chain release factors" evidence="12">
    <location>
        <begin position="264"/>
        <end position="280"/>
    </location>
</feature>
<evidence type="ECO:0000256" key="2">
    <source>
        <dbReference type="ARBA" id="ARBA00010835"/>
    </source>
</evidence>
<dbReference type="PROSITE" id="PS00745">
    <property type="entry name" value="RF_PROK_I"/>
    <property type="match status" value="1"/>
</dbReference>
<dbReference type="InterPro" id="IPR050057">
    <property type="entry name" value="Prokaryotic/Mito_RF"/>
</dbReference>
<evidence type="ECO:0000259" key="12">
    <source>
        <dbReference type="PROSITE" id="PS00745"/>
    </source>
</evidence>
<dbReference type="Pfam" id="PF03462">
    <property type="entry name" value="PCRF"/>
    <property type="match status" value="1"/>
</dbReference>
<keyword evidence="7" id="KW-0496">Mitochondrion</keyword>
<gene>
    <name evidence="13" type="ORF">IHE44_000075</name>
    <name evidence="14" type="ORF">IHE44_0009351</name>
</gene>
<reference evidence="13" key="1">
    <citation type="submission" date="2020-10" db="EMBL/GenBank/DDBJ databases">
        <title>Feather gene expression reveals the developmental basis of iridescence in African starlings.</title>
        <authorList>
            <person name="Rubenstein D.R."/>
        </authorList>
    </citation>
    <scope>NUCLEOTIDE SEQUENCE</scope>
    <source>
        <strain evidence="13">SS15</strain>
        <tissue evidence="13">Liver</tissue>
    </source>
</reference>
<evidence type="ECO:0000256" key="3">
    <source>
        <dbReference type="ARBA" id="ARBA00022481"/>
    </source>
</evidence>
<dbReference type="FunFam" id="3.30.70.1660:FF:000011">
    <property type="entry name" value="Peptide chain release factor 1-like, mitochondrial"/>
    <property type="match status" value="1"/>
</dbReference>
<comment type="caution">
    <text evidence="13">The sequence shown here is derived from an EMBL/GenBank/DDBJ whole genome shotgun (WGS) entry which is preliminary data.</text>
</comment>
<organism evidence="13">
    <name type="scientific">Lamprotornis superbus</name>
    <dbReference type="NCBI Taxonomy" id="245042"/>
    <lineage>
        <taxon>Eukaryota</taxon>
        <taxon>Metazoa</taxon>
        <taxon>Chordata</taxon>
        <taxon>Craniata</taxon>
        <taxon>Vertebrata</taxon>
        <taxon>Euteleostomi</taxon>
        <taxon>Archelosauria</taxon>
        <taxon>Archosauria</taxon>
        <taxon>Dinosauria</taxon>
        <taxon>Saurischia</taxon>
        <taxon>Theropoda</taxon>
        <taxon>Coelurosauria</taxon>
        <taxon>Aves</taxon>
        <taxon>Neognathae</taxon>
        <taxon>Neoaves</taxon>
        <taxon>Telluraves</taxon>
        <taxon>Australaves</taxon>
        <taxon>Passeriformes</taxon>
        <taxon>Sturnidae</taxon>
        <taxon>Lamprotornis</taxon>
    </lineage>
</organism>
<keyword evidence="6 11" id="KW-0175">Coiled coil</keyword>
<dbReference type="EMBL" id="JADDUC020000003">
    <property type="protein sequence ID" value="KAI1240903.1"/>
    <property type="molecule type" value="Genomic_DNA"/>
</dbReference>
<evidence type="ECO:0000256" key="6">
    <source>
        <dbReference type="ARBA" id="ARBA00023054"/>
    </source>
</evidence>
<comment type="similarity">
    <text evidence="2">Belongs to the prokaryotic/mitochondrial release factor family.</text>
</comment>
<reference evidence="14 15" key="2">
    <citation type="journal article" date="2021" name="J. Hered.">
        <title>Feather Gene Expression Elucidates the Developmental Basis of Plumage Iridescence in African Starlings.</title>
        <authorList>
            <person name="Rubenstein D.R."/>
            <person name="Corvelo A."/>
            <person name="MacManes M.D."/>
            <person name="Maia R."/>
            <person name="Narzisi G."/>
            <person name="Rousaki A."/>
            <person name="Vandenabeele P."/>
            <person name="Shawkey M.D."/>
            <person name="Solomon J."/>
        </authorList>
    </citation>
    <scope>NUCLEOTIDE SEQUENCE [LARGE SCALE GENOMIC DNA]</scope>
    <source>
        <strain evidence="14">SS15</strain>
    </source>
</reference>
<feature type="coiled-coil region" evidence="11">
    <location>
        <begin position="69"/>
        <end position="114"/>
    </location>
</feature>
<evidence type="ECO:0000256" key="1">
    <source>
        <dbReference type="ARBA" id="ARBA00004173"/>
    </source>
</evidence>
<evidence type="ECO:0000313" key="13">
    <source>
        <dbReference type="EMBL" id="KAG0137236.1"/>
    </source>
</evidence>
<dbReference type="InterPro" id="IPR005139">
    <property type="entry name" value="PCRF"/>
</dbReference>
<protein>
    <recommendedName>
        <fullName evidence="9">Peptide chain release factor 1-like, mitochondrial</fullName>
    </recommendedName>
    <alternativeName>
        <fullName evidence="10">Mitochondrial translational release factor 1-like</fullName>
    </alternativeName>
</protein>
<sequence length="404" mass="45933">MRLLSRALRAAQGYQAAALAPRSLRAAPVAWLSARPGLEELFAAPSLRRLLEARARGEGGAAPQLATCVRRLRDKERELRDTRELAQDENEDFRKLAETEIASCEEEIAELKQQVWIAVSERSLSWVLLYSQIVLLLIPSEETDESDLVMEVTAGVGGQEAMLFTSEIFDMYQRYAAYKKWKFEVLEYFPSEIGGLRHAVASIAGVEAYKYMKFEGGVHRVQRVPKTEKQGRIHTSTMTVAILPQPTEMRLQISPKDLRIETKRASGAGGQHVNTTDSAVRIVHIPTGIVSECQQERSQIRNKEKAMQMLCAKLYNAKLEEETKKRNSARKIQVGTKGRSEKIRTYNFPQDRITDHRISRSVHHVESFMLGEEMLDEMIQTLREYADYESLMEIISENEKNNSS</sequence>
<evidence type="ECO:0000313" key="14">
    <source>
        <dbReference type="EMBL" id="KAI1240903.1"/>
    </source>
</evidence>
<dbReference type="SUPFAM" id="SSF75620">
    <property type="entry name" value="Release factor"/>
    <property type="match status" value="1"/>
</dbReference>
<dbReference type="GO" id="GO:0005739">
    <property type="term" value="C:mitochondrion"/>
    <property type="evidence" value="ECO:0007669"/>
    <property type="project" value="UniProtKB-SubCell"/>
</dbReference>
<dbReference type="Gene3D" id="3.30.160.20">
    <property type="match status" value="1"/>
</dbReference>
<dbReference type="PANTHER" id="PTHR43804:SF3">
    <property type="entry name" value="PEPTIDE CHAIN RELEASE FACTOR 1-LIKE, MITOCHONDRIAL"/>
    <property type="match status" value="1"/>
</dbReference>
<comment type="subcellular location">
    <subcellularLocation>
        <location evidence="1">Mitochondrion</location>
    </subcellularLocation>
</comment>
<evidence type="ECO:0000256" key="4">
    <source>
        <dbReference type="ARBA" id="ARBA00022917"/>
    </source>
</evidence>
<dbReference type="GO" id="GO:0016149">
    <property type="term" value="F:translation release factor activity, codon specific"/>
    <property type="evidence" value="ECO:0007669"/>
    <property type="project" value="UniProtKB-ARBA"/>
</dbReference>
<name>A0A835U2Q2_9PASS</name>
<evidence type="ECO:0000313" key="15">
    <source>
        <dbReference type="Proteomes" id="UP000618051"/>
    </source>
</evidence>
<comment type="function">
    <text evidence="8">Mitochondrial peptide chain release factor that directs the termination of translation in response to the peptide chain termination codons UAA and UAG.</text>
</comment>
<dbReference type="OrthoDB" id="2019491at2759"/>
<dbReference type="AlphaFoldDB" id="A0A835U2Q2"/>
<proteinExistence type="inferred from homology"/>
<dbReference type="PANTHER" id="PTHR43804">
    <property type="entry name" value="LD18447P"/>
    <property type="match status" value="1"/>
</dbReference>
<evidence type="ECO:0000256" key="9">
    <source>
        <dbReference type="ARBA" id="ARBA00070847"/>
    </source>
</evidence>
<evidence type="ECO:0000256" key="5">
    <source>
        <dbReference type="ARBA" id="ARBA00022946"/>
    </source>
</evidence>
<evidence type="ECO:0000256" key="8">
    <source>
        <dbReference type="ARBA" id="ARBA00055528"/>
    </source>
</evidence>
<accession>A0A835U2Q2</accession>
<keyword evidence="4" id="KW-0648">Protein biosynthesis</keyword>
<reference evidence="14" key="3">
    <citation type="submission" date="2022-01" db="EMBL/GenBank/DDBJ databases">
        <authorList>
            <person name="Rubenstein D.R."/>
        </authorList>
    </citation>
    <scope>NUCLEOTIDE SEQUENCE</scope>
    <source>
        <strain evidence="14">SS15</strain>
        <tissue evidence="14">Liver</tissue>
    </source>
</reference>
<dbReference type="EMBL" id="JADDUC010000001">
    <property type="protein sequence ID" value="KAG0137236.1"/>
    <property type="molecule type" value="Genomic_DNA"/>
</dbReference>
<dbReference type="GO" id="GO:0070126">
    <property type="term" value="P:mitochondrial translational termination"/>
    <property type="evidence" value="ECO:0007669"/>
    <property type="project" value="UniProtKB-ARBA"/>
</dbReference>
<evidence type="ECO:0000256" key="11">
    <source>
        <dbReference type="SAM" id="Coils"/>
    </source>
</evidence>
<dbReference type="InterPro" id="IPR045853">
    <property type="entry name" value="Pep_chain_release_fac_I_sf"/>
</dbReference>
<dbReference type="InterPro" id="IPR000352">
    <property type="entry name" value="Pep_chain_release_fac_I"/>
</dbReference>
<dbReference type="Proteomes" id="UP000618051">
    <property type="component" value="Unassembled WGS sequence"/>
</dbReference>
<keyword evidence="5" id="KW-0809">Transit peptide</keyword>